<evidence type="ECO:0000256" key="1">
    <source>
        <dbReference type="SAM" id="MobiDB-lite"/>
    </source>
</evidence>
<dbReference type="EMBL" id="JAAGWQ010000168">
    <property type="protein sequence ID" value="KAF5662219.1"/>
    <property type="molecule type" value="Genomic_DNA"/>
</dbReference>
<feature type="region of interest" description="Disordered" evidence="1">
    <location>
        <begin position="279"/>
        <end position="342"/>
    </location>
</feature>
<dbReference type="PANTHER" id="PTHR38166:SF1">
    <property type="entry name" value="C2H2-TYPE DOMAIN-CONTAINING PROTEIN"/>
    <property type="match status" value="1"/>
</dbReference>
<feature type="region of interest" description="Disordered" evidence="1">
    <location>
        <begin position="1"/>
        <end position="112"/>
    </location>
</feature>
<feature type="compositionally biased region" description="Polar residues" evidence="1">
    <location>
        <begin position="31"/>
        <end position="40"/>
    </location>
</feature>
<gene>
    <name evidence="2" type="ORF">FHETE_8109</name>
</gene>
<feature type="region of interest" description="Disordered" evidence="1">
    <location>
        <begin position="514"/>
        <end position="536"/>
    </location>
</feature>
<comment type="caution">
    <text evidence="2">The sequence shown here is derived from an EMBL/GenBank/DDBJ whole genome shotgun (WGS) entry which is preliminary data.</text>
</comment>
<evidence type="ECO:0000313" key="2">
    <source>
        <dbReference type="EMBL" id="KAF5662219.1"/>
    </source>
</evidence>
<dbReference type="OrthoDB" id="3521097at2759"/>
<organism evidence="2 3">
    <name type="scientific">Fusarium heterosporum</name>
    <dbReference type="NCBI Taxonomy" id="42747"/>
    <lineage>
        <taxon>Eukaryota</taxon>
        <taxon>Fungi</taxon>
        <taxon>Dikarya</taxon>
        <taxon>Ascomycota</taxon>
        <taxon>Pezizomycotina</taxon>
        <taxon>Sordariomycetes</taxon>
        <taxon>Hypocreomycetidae</taxon>
        <taxon>Hypocreales</taxon>
        <taxon>Nectriaceae</taxon>
        <taxon>Fusarium</taxon>
        <taxon>Fusarium heterosporum species complex</taxon>
    </lineage>
</organism>
<accession>A0A8H5T456</accession>
<dbReference type="PANTHER" id="PTHR38166">
    <property type="entry name" value="C2H2-TYPE DOMAIN-CONTAINING PROTEIN-RELATED"/>
    <property type="match status" value="1"/>
</dbReference>
<keyword evidence="3" id="KW-1185">Reference proteome</keyword>
<feature type="compositionally biased region" description="Polar residues" evidence="1">
    <location>
        <begin position="287"/>
        <end position="309"/>
    </location>
</feature>
<dbReference type="Proteomes" id="UP000567885">
    <property type="component" value="Unassembled WGS sequence"/>
</dbReference>
<feature type="compositionally biased region" description="Polar residues" evidence="1">
    <location>
        <begin position="1"/>
        <end position="21"/>
    </location>
</feature>
<name>A0A8H5T456_FUSHE</name>
<feature type="compositionally biased region" description="Polar residues" evidence="1">
    <location>
        <begin position="93"/>
        <end position="112"/>
    </location>
</feature>
<evidence type="ECO:0008006" key="4">
    <source>
        <dbReference type="Google" id="ProtNLM"/>
    </source>
</evidence>
<reference evidence="2 3" key="1">
    <citation type="submission" date="2020-05" db="EMBL/GenBank/DDBJ databases">
        <title>Identification and distribution of gene clusters putatively required for synthesis of sphingolipid metabolism inhibitors in phylogenetically diverse species of the filamentous fungus Fusarium.</title>
        <authorList>
            <person name="Kim H.-S."/>
            <person name="Busman M."/>
            <person name="Brown D.W."/>
            <person name="Divon H."/>
            <person name="Uhlig S."/>
            <person name="Proctor R.H."/>
        </authorList>
    </citation>
    <scope>NUCLEOTIDE SEQUENCE [LARGE SCALE GENOMIC DNA]</scope>
    <source>
        <strain evidence="2 3">NRRL 20693</strain>
    </source>
</reference>
<protein>
    <recommendedName>
        <fullName evidence="4">C2H2-type domain-containing protein</fullName>
    </recommendedName>
</protein>
<proteinExistence type="predicted"/>
<evidence type="ECO:0000313" key="3">
    <source>
        <dbReference type="Proteomes" id="UP000567885"/>
    </source>
</evidence>
<dbReference type="AlphaFoldDB" id="A0A8H5T456"/>
<sequence length="647" mass="72390">MDTSTRSDNVESSDNTATPTKPSLRILDGSANATTLQEDLTNGPLLLGLGSRQGSPEHDMSGLPSDLESELPERHHVNENSPYTLPFRLSGPPSAQTLTESEPSLSGPSYSVPTTSLPCESVAYHEMSPPPLPRRFEFSWENSGLCFAGDPLHIVKVLKNPYSEANPATELAFLTSRELFFGPQVLLSGTSDHDSLVAGIGGFYGSEDSWSTVTLPQDLELAYMRAPASSTSSKPDTIMKDNLTEQTLDPMVHIAIRKKIEWVAHELVDDFLRSYAPQEKRKRTATTEENYTDNSPTTKSGANQKSGEGSQVRHETHKRKKIGNNEGSEDEEPGPSSKTKSEDSLYFACPFIKWRPLRYKNCTRRYKLVNKVRAHVRKDHMQTYCPTCSKIFADKFIPIHTCEKNLPPHDHIITKEMHLQLEKPKSKNLTQEEEWHRVYNILFPNEPPCLNPYVDEETARKQGIVEQYFYQPKAQAIIHREFREGFGNHISKQIIDVLYNHILPLLEEGFSLDKDEDESAQSEEYGTANAQPGHATDFDTLTSIPCDISNSMPYQLEKEYSTAQLCTILESAGLLMPESSATQEQNVFTSGDTVRSQESGYSPGISGFVSNGLGGDYTCQMSVNEENYSDIFWSEAYEVRSDLMSTP</sequence>